<name>A0A7H4P6T0_9ENTR</name>
<dbReference type="InterPro" id="IPR019960">
    <property type="entry name" value="T1SS_VCA0849"/>
</dbReference>
<sequence>MTLSYVGNNTVVSIDRDGGAGDHQSTTLITLEGVHINSLNELIDTNNSN</sequence>
<evidence type="ECO:0000313" key="1">
    <source>
        <dbReference type="EMBL" id="STW08145.1"/>
    </source>
</evidence>
<accession>A0A7H4P6T0</accession>
<proteinExistence type="predicted"/>
<organism evidence="1 2">
    <name type="scientific">Klebsiella grimontii</name>
    <dbReference type="NCBI Taxonomy" id="2058152"/>
    <lineage>
        <taxon>Bacteria</taxon>
        <taxon>Pseudomonadati</taxon>
        <taxon>Pseudomonadota</taxon>
        <taxon>Gammaproteobacteria</taxon>
        <taxon>Enterobacterales</taxon>
        <taxon>Enterobacteriaceae</taxon>
        <taxon>Klebsiella/Raoultella group</taxon>
        <taxon>Klebsiella</taxon>
    </lineage>
</organism>
<evidence type="ECO:0000313" key="2">
    <source>
        <dbReference type="Proteomes" id="UP000254571"/>
    </source>
</evidence>
<dbReference type="NCBIfam" id="TIGR03661">
    <property type="entry name" value="T1SS_VCA0849"/>
    <property type="match status" value="1"/>
</dbReference>
<comment type="caution">
    <text evidence="1">The sequence shown here is derived from an EMBL/GenBank/DDBJ whole genome shotgun (WGS) entry which is preliminary data.</text>
</comment>
<reference evidence="1 2" key="1">
    <citation type="submission" date="2018-06" db="EMBL/GenBank/DDBJ databases">
        <authorList>
            <consortium name="Pathogen Informatics"/>
            <person name="Doyle S."/>
        </authorList>
    </citation>
    <scope>NUCLEOTIDE SEQUENCE [LARGE SCALE GENOMIC DNA]</scope>
    <source>
        <strain evidence="1 2">NCTC9149</strain>
    </source>
</reference>
<protein>
    <submittedName>
        <fullName evidence="1">SD repeat-containing cell surface protein</fullName>
    </submittedName>
</protein>
<dbReference type="Proteomes" id="UP000254571">
    <property type="component" value="Unassembled WGS sequence"/>
</dbReference>
<dbReference type="AlphaFoldDB" id="A0A7H4P6T0"/>
<dbReference type="EMBL" id="UGMX01000002">
    <property type="protein sequence ID" value="STW08145.1"/>
    <property type="molecule type" value="Genomic_DNA"/>
</dbReference>
<gene>
    <name evidence="1" type="ORF">NCTC9149_04592</name>
</gene>